<evidence type="ECO:0000256" key="14">
    <source>
        <dbReference type="PIRSR" id="PIRSR000724-2"/>
    </source>
</evidence>
<dbReference type="SUPFAM" id="SSF53748">
    <property type="entry name" value="Phosphoglycerate kinase"/>
    <property type="match status" value="1"/>
</dbReference>
<dbReference type="PRINTS" id="PR00477">
    <property type="entry name" value="PHGLYCKINASE"/>
</dbReference>
<feature type="binding site" evidence="12 14">
    <location>
        <position position="221"/>
    </location>
    <ligand>
        <name>ATP</name>
        <dbReference type="ChEBI" id="CHEBI:30616"/>
    </ligand>
</feature>
<dbReference type="PANTHER" id="PTHR11406">
    <property type="entry name" value="PHOSPHOGLYCERATE KINASE"/>
    <property type="match status" value="1"/>
</dbReference>
<evidence type="ECO:0000256" key="12">
    <source>
        <dbReference type="HAMAP-Rule" id="MF_00145"/>
    </source>
</evidence>
<dbReference type="STRING" id="192903.SAMN04488513_101451"/>
<evidence type="ECO:0000256" key="6">
    <source>
        <dbReference type="ARBA" id="ARBA00016471"/>
    </source>
</evidence>
<comment type="pathway">
    <text evidence="2 12">Carbohydrate degradation; glycolysis; pyruvate from D-glyceraldehyde 3-phosphate: step 2/5.</text>
</comment>
<dbReference type="FunFam" id="3.40.50.1260:FF:000006">
    <property type="entry name" value="Phosphoglycerate kinase"/>
    <property type="match status" value="1"/>
</dbReference>
<dbReference type="AlphaFoldDB" id="A0A1M6BK57"/>
<feature type="binding site" evidence="13">
    <location>
        <position position="169"/>
    </location>
    <ligand>
        <name>(2R)-3-phosphoglycerate</name>
        <dbReference type="ChEBI" id="CHEBI:58272"/>
    </ligand>
</feature>
<evidence type="ECO:0000256" key="9">
    <source>
        <dbReference type="ARBA" id="ARBA00022777"/>
    </source>
</evidence>
<accession>A0A1M6BK57</accession>
<comment type="catalytic activity">
    <reaction evidence="1 12 15">
        <text>(2R)-3-phosphoglycerate + ATP = (2R)-3-phospho-glyceroyl phosphate + ADP</text>
        <dbReference type="Rhea" id="RHEA:14801"/>
        <dbReference type="ChEBI" id="CHEBI:30616"/>
        <dbReference type="ChEBI" id="CHEBI:57604"/>
        <dbReference type="ChEBI" id="CHEBI:58272"/>
        <dbReference type="ChEBI" id="CHEBI:456216"/>
        <dbReference type="EC" id="2.7.2.3"/>
    </reaction>
</comment>
<evidence type="ECO:0000256" key="15">
    <source>
        <dbReference type="RuleBase" id="RU000532"/>
    </source>
</evidence>
<keyword evidence="9 12" id="KW-0418">Kinase</keyword>
<evidence type="ECO:0000313" key="17">
    <source>
        <dbReference type="Proteomes" id="UP000184543"/>
    </source>
</evidence>
<feature type="binding site" evidence="13">
    <location>
        <position position="54"/>
    </location>
    <ligand>
        <name>(2R)-3-phosphoglycerate</name>
        <dbReference type="ChEBI" id="CHEBI:58272"/>
    </ligand>
</feature>
<dbReference type="GO" id="GO:0043531">
    <property type="term" value="F:ADP binding"/>
    <property type="evidence" value="ECO:0007669"/>
    <property type="project" value="TreeGrafter"/>
</dbReference>
<dbReference type="InterPro" id="IPR036043">
    <property type="entry name" value="Phosphoglycerate_kinase_sf"/>
</dbReference>
<dbReference type="GO" id="GO:0005829">
    <property type="term" value="C:cytosol"/>
    <property type="evidence" value="ECO:0007669"/>
    <property type="project" value="UniProtKB-ARBA"/>
</dbReference>
<feature type="binding site" evidence="13">
    <location>
        <position position="136"/>
    </location>
    <ligand>
        <name>(2R)-3-phosphoglycerate</name>
        <dbReference type="ChEBI" id="CHEBI:58272"/>
    </ligand>
</feature>
<feature type="binding site" evidence="12">
    <location>
        <position position="136"/>
    </location>
    <ligand>
        <name>substrate</name>
    </ligand>
</feature>
<dbReference type="CDD" id="cd00318">
    <property type="entry name" value="Phosphoglycerate_kinase"/>
    <property type="match status" value="1"/>
</dbReference>
<comment type="similarity">
    <text evidence="3 12 15">Belongs to the phosphoglycerate kinase family.</text>
</comment>
<dbReference type="PANTHER" id="PTHR11406:SF23">
    <property type="entry name" value="PHOSPHOGLYCERATE KINASE 1, CHLOROPLASTIC-RELATED"/>
    <property type="match status" value="1"/>
</dbReference>
<evidence type="ECO:0000256" key="7">
    <source>
        <dbReference type="ARBA" id="ARBA00022679"/>
    </source>
</evidence>
<dbReference type="EC" id="2.7.2.3" evidence="5 12"/>
<keyword evidence="17" id="KW-1185">Reference proteome</keyword>
<dbReference type="Pfam" id="PF00162">
    <property type="entry name" value="PGK"/>
    <property type="match status" value="1"/>
</dbReference>
<keyword evidence="10 12" id="KW-0067">ATP-binding</keyword>
<sequence length="416" mass="44992">MPFTLASFYLHLRFSKTLFMKTIDDFNFENKKALIRVDFNVPLNESFEVTDSNRIEAAKPTIIKVLEDGGSAVLMSHLGRPKGQKNPDLSLKHIANKVSEIIGVSVKFVEDSVGKVAEEAVAALQPGEVLLLENLRFHAEEEKGDEEFAEKLSKLGDIYVNDAFGTAHRAHASTTIVAKFFPENKCFGYLLAKEIEAIEKVMRTGEKPVLAILGGAKVSSKITIIENILDKVDHLIIGGGMTYTFVKAQGGHVGDSICEDDKMDLALDILKQAKEKGVQVHIPVDVLAANDFSNDAETQIVDVNEIPDGWQGLDAGPKTLEHFKKVILQARTILWNGPVGVFEMEAFAKGTIAVGNFIDEATQNGAFSLVGGGDSVAAVKQFGFENKVSYVSTGGGAMLESLEGKTLPGIAAIIGQ</sequence>
<dbReference type="GO" id="GO:0004618">
    <property type="term" value="F:phosphoglycerate kinase activity"/>
    <property type="evidence" value="ECO:0007669"/>
    <property type="project" value="UniProtKB-UniRule"/>
</dbReference>
<dbReference type="GO" id="GO:0006096">
    <property type="term" value="P:glycolytic process"/>
    <property type="evidence" value="ECO:0007669"/>
    <property type="project" value="UniProtKB-UniRule"/>
</dbReference>
<evidence type="ECO:0000256" key="10">
    <source>
        <dbReference type="ARBA" id="ARBA00022840"/>
    </source>
</evidence>
<dbReference type="EMBL" id="FQYU01000001">
    <property type="protein sequence ID" value="SHI49091.1"/>
    <property type="molecule type" value="Genomic_DNA"/>
</dbReference>
<dbReference type="FunFam" id="3.40.50.1260:FF:000003">
    <property type="entry name" value="Phosphoglycerate kinase"/>
    <property type="match status" value="1"/>
</dbReference>
<evidence type="ECO:0000256" key="5">
    <source>
        <dbReference type="ARBA" id="ARBA00013061"/>
    </source>
</evidence>
<organism evidence="16 17">
    <name type="scientific">Pseudozobellia thermophila</name>
    <dbReference type="NCBI Taxonomy" id="192903"/>
    <lineage>
        <taxon>Bacteria</taxon>
        <taxon>Pseudomonadati</taxon>
        <taxon>Bacteroidota</taxon>
        <taxon>Flavobacteriia</taxon>
        <taxon>Flavobacteriales</taxon>
        <taxon>Flavobacteriaceae</taxon>
        <taxon>Pseudozobellia</taxon>
    </lineage>
</organism>
<comment type="subcellular location">
    <subcellularLocation>
        <location evidence="12">Cytoplasm</location>
    </subcellularLocation>
</comment>
<evidence type="ECO:0000256" key="4">
    <source>
        <dbReference type="ARBA" id="ARBA00011245"/>
    </source>
</evidence>
<feature type="binding site" evidence="12">
    <location>
        <position position="169"/>
    </location>
    <ligand>
        <name>substrate</name>
    </ligand>
</feature>
<feature type="binding site" evidence="12 13">
    <location>
        <begin position="38"/>
        <end position="40"/>
    </location>
    <ligand>
        <name>substrate</name>
    </ligand>
</feature>
<protein>
    <recommendedName>
        <fullName evidence="6 12">Phosphoglycerate kinase</fullName>
        <ecNumber evidence="5 12">2.7.2.3</ecNumber>
    </recommendedName>
</protein>
<dbReference type="PIRSF" id="PIRSF000724">
    <property type="entry name" value="Pgk"/>
    <property type="match status" value="1"/>
</dbReference>
<dbReference type="Gene3D" id="3.40.50.1260">
    <property type="entry name" value="Phosphoglycerate kinase, N-terminal domain"/>
    <property type="match status" value="2"/>
</dbReference>
<reference evidence="17" key="1">
    <citation type="submission" date="2016-11" db="EMBL/GenBank/DDBJ databases">
        <authorList>
            <person name="Varghese N."/>
            <person name="Submissions S."/>
        </authorList>
    </citation>
    <scope>NUCLEOTIDE SEQUENCE [LARGE SCALE GENOMIC DNA]</scope>
    <source>
        <strain evidence="17">DSM 19858</strain>
    </source>
</reference>
<dbReference type="Proteomes" id="UP000184543">
    <property type="component" value="Unassembled WGS sequence"/>
</dbReference>
<keyword evidence="11 12" id="KW-0324">Glycolysis</keyword>
<feature type="binding site" evidence="12 14">
    <location>
        <begin position="372"/>
        <end position="375"/>
    </location>
    <ligand>
        <name>ATP</name>
        <dbReference type="ChEBI" id="CHEBI:30616"/>
    </ligand>
</feature>
<feature type="binding site" evidence="12 14">
    <location>
        <position position="343"/>
    </location>
    <ligand>
        <name>ATP</name>
        <dbReference type="ChEBI" id="CHEBI:30616"/>
    </ligand>
</feature>
<feature type="binding site" evidence="12">
    <location>
        <position position="54"/>
    </location>
    <ligand>
        <name>substrate</name>
    </ligand>
</feature>
<keyword evidence="12" id="KW-0963">Cytoplasm</keyword>
<proteinExistence type="inferred from homology"/>
<evidence type="ECO:0000256" key="2">
    <source>
        <dbReference type="ARBA" id="ARBA00004838"/>
    </source>
</evidence>
<evidence type="ECO:0000256" key="8">
    <source>
        <dbReference type="ARBA" id="ARBA00022741"/>
    </source>
</evidence>
<dbReference type="GO" id="GO:0006094">
    <property type="term" value="P:gluconeogenesis"/>
    <property type="evidence" value="ECO:0007669"/>
    <property type="project" value="TreeGrafter"/>
</dbReference>
<evidence type="ECO:0000313" key="16">
    <source>
        <dbReference type="EMBL" id="SHI49091.1"/>
    </source>
</evidence>
<feature type="binding site" evidence="12">
    <location>
        <position position="312"/>
    </location>
    <ligand>
        <name>ATP</name>
        <dbReference type="ChEBI" id="CHEBI:30616"/>
    </ligand>
</feature>
<gene>
    <name evidence="12" type="primary">pgk</name>
    <name evidence="16" type="ORF">SAMN04488513_101451</name>
</gene>
<evidence type="ECO:0000256" key="11">
    <source>
        <dbReference type="ARBA" id="ARBA00023152"/>
    </source>
</evidence>
<comment type="subunit">
    <text evidence="4 12">Monomer.</text>
</comment>
<dbReference type="UniPathway" id="UPA00109">
    <property type="reaction ID" value="UER00185"/>
</dbReference>
<dbReference type="InterPro" id="IPR015824">
    <property type="entry name" value="Phosphoglycerate_kinase_N"/>
</dbReference>
<dbReference type="InterPro" id="IPR001576">
    <property type="entry name" value="Phosphoglycerate_kinase"/>
</dbReference>
<keyword evidence="8 12" id="KW-0547">Nucleotide-binding</keyword>
<evidence type="ECO:0000256" key="1">
    <source>
        <dbReference type="ARBA" id="ARBA00000642"/>
    </source>
</evidence>
<evidence type="ECO:0000256" key="13">
    <source>
        <dbReference type="PIRSR" id="PIRSR000724-1"/>
    </source>
</evidence>
<dbReference type="HAMAP" id="MF_00145">
    <property type="entry name" value="Phosphoglyc_kinase"/>
    <property type="match status" value="1"/>
</dbReference>
<name>A0A1M6BK57_9FLAO</name>
<keyword evidence="7 12" id="KW-0808">Transferase</keyword>
<evidence type="ECO:0000256" key="3">
    <source>
        <dbReference type="ARBA" id="ARBA00008982"/>
    </source>
</evidence>
<dbReference type="GO" id="GO:0005524">
    <property type="term" value="F:ATP binding"/>
    <property type="evidence" value="ECO:0007669"/>
    <property type="project" value="UniProtKB-KW"/>
</dbReference>
<feature type="binding site" evidence="12 13">
    <location>
        <begin position="77"/>
        <end position="80"/>
    </location>
    <ligand>
        <name>substrate</name>
    </ligand>
</feature>